<keyword evidence="6" id="KW-0862">Zinc</keyword>
<dbReference type="GO" id="GO:0005524">
    <property type="term" value="F:ATP binding"/>
    <property type="evidence" value="ECO:0007669"/>
    <property type="project" value="UniProtKB-KW"/>
</dbReference>
<dbReference type="PANTHER" id="PTHR10953">
    <property type="entry name" value="UBIQUITIN-ACTIVATING ENZYME E1"/>
    <property type="match status" value="1"/>
</dbReference>
<dbReference type="PANTHER" id="PTHR10953:SF5">
    <property type="entry name" value="SUMO-ACTIVATING ENZYME SUBUNIT 2"/>
    <property type="match status" value="1"/>
</dbReference>
<dbReference type="Gene3D" id="1.10.10.520">
    <property type="entry name" value="Ubiquitin activating enzymes (Uba3). Chain: B, domain 2"/>
    <property type="match status" value="1"/>
</dbReference>
<evidence type="ECO:0000256" key="7">
    <source>
        <dbReference type="ARBA" id="ARBA00022840"/>
    </source>
</evidence>
<evidence type="ECO:0000256" key="3">
    <source>
        <dbReference type="ARBA" id="ARBA00022723"/>
    </source>
</evidence>
<dbReference type="OrthoDB" id="10255449at2759"/>
<proteinExistence type="inferred from homology"/>
<dbReference type="Gene3D" id="3.10.290.20">
    <property type="entry name" value="Ubiquitin-like 2 activating enzyme e1b. Chain: B, domain 3"/>
    <property type="match status" value="1"/>
</dbReference>
<feature type="domain" description="THIF-type NAD/FAD binding fold" evidence="11">
    <location>
        <begin position="11"/>
        <end position="450"/>
    </location>
</feature>
<dbReference type="GO" id="GO:0019948">
    <property type="term" value="F:SUMO activating enzyme activity"/>
    <property type="evidence" value="ECO:0007669"/>
    <property type="project" value="TreeGrafter"/>
</dbReference>
<dbReference type="EMBL" id="KN880869">
    <property type="protein sequence ID" value="KIY61796.1"/>
    <property type="molecule type" value="Genomic_DNA"/>
</dbReference>
<gene>
    <name evidence="12" type="ORF">CYLTODRAFT_362355</name>
</gene>
<evidence type="ECO:0000256" key="9">
    <source>
        <dbReference type="SAM" id="MobiDB-lite"/>
    </source>
</evidence>
<feature type="compositionally biased region" description="Basic and acidic residues" evidence="9">
    <location>
        <begin position="209"/>
        <end position="223"/>
    </location>
</feature>
<evidence type="ECO:0000256" key="5">
    <source>
        <dbReference type="ARBA" id="ARBA00022786"/>
    </source>
</evidence>
<dbReference type="InterPro" id="IPR023318">
    <property type="entry name" value="Ub_act_enz_dom_a_sf"/>
</dbReference>
<evidence type="ECO:0000259" key="11">
    <source>
        <dbReference type="Pfam" id="PF00899"/>
    </source>
</evidence>
<dbReference type="InterPro" id="IPR000594">
    <property type="entry name" value="ThiF_NAD_FAD-bd"/>
</dbReference>
<accession>A0A0D7AWZ0</accession>
<dbReference type="Proteomes" id="UP000054007">
    <property type="component" value="Unassembled WGS sequence"/>
</dbReference>
<evidence type="ECO:0000256" key="2">
    <source>
        <dbReference type="ARBA" id="ARBA00005673"/>
    </source>
</evidence>
<dbReference type="UniPathway" id="UPA00886"/>
<dbReference type="SUPFAM" id="SSF69572">
    <property type="entry name" value="Activating enzymes of the ubiquitin-like proteins"/>
    <property type="match status" value="1"/>
</dbReference>
<dbReference type="GO" id="GO:0031510">
    <property type="term" value="C:SUMO activating enzyme complex"/>
    <property type="evidence" value="ECO:0007669"/>
    <property type="project" value="TreeGrafter"/>
</dbReference>
<organism evidence="12 13">
    <name type="scientific">Cylindrobasidium torrendii FP15055 ss-10</name>
    <dbReference type="NCBI Taxonomy" id="1314674"/>
    <lineage>
        <taxon>Eukaryota</taxon>
        <taxon>Fungi</taxon>
        <taxon>Dikarya</taxon>
        <taxon>Basidiomycota</taxon>
        <taxon>Agaricomycotina</taxon>
        <taxon>Agaricomycetes</taxon>
        <taxon>Agaricomycetidae</taxon>
        <taxon>Agaricales</taxon>
        <taxon>Marasmiineae</taxon>
        <taxon>Physalacriaceae</taxon>
        <taxon>Cylindrobasidium</taxon>
    </lineage>
</organism>
<feature type="transmembrane region" description="Helical" evidence="10">
    <location>
        <begin position="629"/>
        <end position="647"/>
    </location>
</feature>
<dbReference type="PROSITE" id="PS00865">
    <property type="entry name" value="UBIQUITIN_ACTIVAT_2"/>
    <property type="match status" value="1"/>
</dbReference>
<comment type="pathway">
    <text evidence="1">Protein modification; protein sumoylation.</text>
</comment>
<feature type="region of interest" description="Disordered" evidence="9">
    <location>
        <begin position="589"/>
        <end position="610"/>
    </location>
</feature>
<keyword evidence="10" id="KW-0812">Transmembrane</keyword>
<dbReference type="InterPro" id="IPR033127">
    <property type="entry name" value="UBQ-activ_enz_E1_Cys_AS"/>
</dbReference>
<keyword evidence="4" id="KW-0547">Nucleotide-binding</keyword>
<reference evidence="12 13" key="1">
    <citation type="journal article" date="2015" name="Fungal Genet. Biol.">
        <title>Evolution of novel wood decay mechanisms in Agaricales revealed by the genome sequences of Fistulina hepatica and Cylindrobasidium torrendii.</title>
        <authorList>
            <person name="Floudas D."/>
            <person name="Held B.W."/>
            <person name="Riley R."/>
            <person name="Nagy L.G."/>
            <person name="Koehler G."/>
            <person name="Ransdell A.S."/>
            <person name="Younus H."/>
            <person name="Chow J."/>
            <person name="Chiniquy J."/>
            <person name="Lipzen A."/>
            <person name="Tritt A."/>
            <person name="Sun H."/>
            <person name="Haridas S."/>
            <person name="LaButti K."/>
            <person name="Ohm R.A."/>
            <person name="Kues U."/>
            <person name="Blanchette R.A."/>
            <person name="Grigoriev I.V."/>
            <person name="Minto R.E."/>
            <person name="Hibbett D.S."/>
        </authorList>
    </citation>
    <scope>NUCLEOTIDE SEQUENCE [LARGE SCALE GENOMIC DNA]</scope>
    <source>
        <strain evidence="12 13">FP15055 ss-10</strain>
    </source>
</reference>
<feature type="compositionally biased region" description="Basic and acidic residues" evidence="9">
    <location>
        <begin position="599"/>
        <end position="608"/>
    </location>
</feature>
<dbReference type="InterPro" id="IPR042449">
    <property type="entry name" value="Ub-E1_IAD_1"/>
</dbReference>
<evidence type="ECO:0000256" key="4">
    <source>
        <dbReference type="ARBA" id="ARBA00022741"/>
    </source>
</evidence>
<evidence type="ECO:0000256" key="1">
    <source>
        <dbReference type="ARBA" id="ARBA00004718"/>
    </source>
</evidence>
<feature type="active site" description="Glycyl thioester intermediate" evidence="8">
    <location>
        <position position="179"/>
    </location>
</feature>
<dbReference type="InterPro" id="IPR045886">
    <property type="entry name" value="ThiF/MoeB/HesA"/>
</dbReference>
<sequence>MPRTRTTHASAILGPDGVARLARTKVLMVGAGGIGCELLKTTLLAGFGHITLLDLDTIDISNLNRQFLFRKKDVKGSKAIVAAATAAPFNPSAVITPIFGNIKDAAYDVGWFQQFDIVLNALDNLDARRHVNRMCMASGTPLIESGTAGYLGQVQPIVKDLTECFDCVPKPTPKTFPVCTIRSTPSAPVHCVVWAKSYLMGELFGEGEEGGRRDALSEAEKSGEGGADQIRTLRAQARAFEGLRAALRDPSRAPLDVAKDIFRKVYEDDVKALLGMEDMWRTRSRPVPLSWDAVLANEPPHPDDVPFKEDWGQGEGGEGEGEGREVIKDQRALSRAENLVLFAKATVSLALRLRGGEGAGGVQGAGEGGEGGGEKEIVFDKDDEDTLDFVTAAANLRSATAGAEKKTRIGKTRWEVKEMAGNIIPAIATTNAVVAGLIVLQAVRLLKAKDAAGGGVVDMAGMKNIHITPNKPHQPLAPSSLIPPNAHCGVCRDVYVVAQVRDTEKVTLGELIRGVVGDRETTAYESARLLSDPDWDDNLGRSLGDLGVGYGAFISLVDEEGGEGGEDVTVQVGIAKWPAAAPQLRIIPSPLPPLPKRARKEEREKEEPGSPVKVLGGAFRFFLLAPSRFPFFLAGCLWMCLRLFWAMCRCVSCARVALRLRFIPLSSFFLDRCFLDR</sequence>
<evidence type="ECO:0000256" key="8">
    <source>
        <dbReference type="PROSITE-ProRule" id="PRU10132"/>
    </source>
</evidence>
<keyword evidence="7" id="KW-0067">ATP-binding</keyword>
<dbReference type="InterPro" id="IPR035985">
    <property type="entry name" value="Ubiquitin-activating_enz"/>
</dbReference>
<dbReference type="GO" id="GO:0046872">
    <property type="term" value="F:metal ion binding"/>
    <property type="evidence" value="ECO:0007669"/>
    <property type="project" value="UniProtKB-KW"/>
</dbReference>
<evidence type="ECO:0000313" key="13">
    <source>
        <dbReference type="Proteomes" id="UP000054007"/>
    </source>
</evidence>
<keyword evidence="13" id="KW-1185">Reference proteome</keyword>
<feature type="region of interest" description="Disordered" evidence="9">
    <location>
        <begin position="207"/>
        <end position="227"/>
    </location>
</feature>
<keyword evidence="10" id="KW-0472">Membrane</keyword>
<keyword evidence="10" id="KW-1133">Transmembrane helix</keyword>
<dbReference type="Pfam" id="PF00899">
    <property type="entry name" value="ThiF"/>
    <property type="match status" value="1"/>
</dbReference>
<dbReference type="GO" id="GO:0005737">
    <property type="term" value="C:cytoplasm"/>
    <property type="evidence" value="ECO:0007669"/>
    <property type="project" value="TreeGrafter"/>
</dbReference>
<comment type="similarity">
    <text evidence="2">Belongs to the ubiquitin-activating E1 family.</text>
</comment>
<evidence type="ECO:0000256" key="10">
    <source>
        <dbReference type="SAM" id="Phobius"/>
    </source>
</evidence>
<protein>
    <recommendedName>
        <fullName evidence="11">THIF-type NAD/FAD binding fold domain-containing protein</fullName>
    </recommendedName>
</protein>
<dbReference type="STRING" id="1314674.A0A0D7AWZ0"/>
<name>A0A0D7AWZ0_9AGAR</name>
<feature type="region of interest" description="Disordered" evidence="9">
    <location>
        <begin position="299"/>
        <end position="324"/>
    </location>
</feature>
<keyword evidence="3" id="KW-0479">Metal-binding</keyword>
<dbReference type="AlphaFoldDB" id="A0A0D7AWZ0"/>
<evidence type="ECO:0000313" key="12">
    <source>
        <dbReference type="EMBL" id="KIY61796.1"/>
    </source>
</evidence>
<dbReference type="GO" id="GO:0016925">
    <property type="term" value="P:protein sumoylation"/>
    <property type="evidence" value="ECO:0007669"/>
    <property type="project" value="UniProtKB-UniPathway"/>
</dbReference>
<keyword evidence="5" id="KW-0833">Ubl conjugation pathway</keyword>
<dbReference type="FunFam" id="3.50.50.80:FF:000002">
    <property type="entry name" value="SUMO-activating enzyme subunit 2"/>
    <property type="match status" value="1"/>
</dbReference>
<evidence type="ECO:0000256" key="6">
    <source>
        <dbReference type="ARBA" id="ARBA00022833"/>
    </source>
</evidence>
<dbReference type="Gene3D" id="3.50.50.80">
    <property type="entry name" value="Ubiquitin-activating enzyme E1, inactive adenylation domain, subdomain 1"/>
    <property type="match status" value="1"/>
</dbReference>
<feature type="compositionally biased region" description="Basic and acidic residues" evidence="9">
    <location>
        <begin position="300"/>
        <end position="311"/>
    </location>
</feature>